<dbReference type="GO" id="GO:0034085">
    <property type="term" value="P:establishment of sister chromatid cohesion"/>
    <property type="evidence" value="ECO:0007669"/>
    <property type="project" value="TreeGrafter"/>
</dbReference>
<evidence type="ECO:0000256" key="15">
    <source>
        <dbReference type="ARBA" id="ARBA00023242"/>
    </source>
</evidence>
<evidence type="ECO:0000256" key="2">
    <source>
        <dbReference type="ARBA" id="ARBA00004123"/>
    </source>
</evidence>
<evidence type="ECO:0000256" key="9">
    <source>
        <dbReference type="ARBA" id="ARBA00022806"/>
    </source>
</evidence>
<evidence type="ECO:0000256" key="8">
    <source>
        <dbReference type="ARBA" id="ARBA00022801"/>
    </source>
</evidence>
<keyword evidence="7" id="KW-0547">Nucleotide-binding</keyword>
<dbReference type="GO" id="GO:0005524">
    <property type="term" value="F:ATP binding"/>
    <property type="evidence" value="ECO:0007669"/>
    <property type="project" value="UniProtKB-KW"/>
</dbReference>
<name>A0A061B0D9_CYBFA</name>
<dbReference type="FunFam" id="3.40.50.300:FF:001372">
    <property type="entry name" value="ATP-dependent DNA helicase chl1"/>
    <property type="match status" value="1"/>
</dbReference>
<dbReference type="GO" id="GO:0046872">
    <property type="term" value="F:metal ion binding"/>
    <property type="evidence" value="ECO:0007669"/>
    <property type="project" value="UniProtKB-KW"/>
</dbReference>
<comment type="catalytic activity">
    <reaction evidence="22">
        <text>ATP + H2O = ADP + phosphate + H(+)</text>
        <dbReference type="Rhea" id="RHEA:13065"/>
        <dbReference type="ChEBI" id="CHEBI:15377"/>
        <dbReference type="ChEBI" id="CHEBI:15378"/>
        <dbReference type="ChEBI" id="CHEBI:30616"/>
        <dbReference type="ChEBI" id="CHEBI:43474"/>
        <dbReference type="ChEBI" id="CHEBI:456216"/>
        <dbReference type="EC" id="5.6.2.3"/>
    </reaction>
</comment>
<evidence type="ECO:0000256" key="14">
    <source>
        <dbReference type="ARBA" id="ARBA00023235"/>
    </source>
</evidence>
<dbReference type="EC" id="5.6.2.3" evidence="18"/>
<evidence type="ECO:0000256" key="4">
    <source>
        <dbReference type="ARBA" id="ARBA00016387"/>
    </source>
</evidence>
<dbReference type="NCBIfam" id="TIGR00604">
    <property type="entry name" value="rad3"/>
    <property type="match status" value="1"/>
</dbReference>
<evidence type="ECO:0000256" key="6">
    <source>
        <dbReference type="ARBA" id="ARBA00022723"/>
    </source>
</evidence>
<dbReference type="EMBL" id="LK052896">
    <property type="protein sequence ID" value="CDR43280.1"/>
    <property type="molecule type" value="Genomic_DNA"/>
</dbReference>
<comment type="function">
    <text evidence="21">ATP-dependent DNA helicase important for chromosome transmission and normal cell cycle progression in G(2)/M. May have a role in changing DNA topology to allow the loading of proteins involved in maintaining sister chromatid cohesion in the vicinity of the centromeres. Has a specific role in chromosome segregation during meiosis II.</text>
</comment>
<evidence type="ECO:0000256" key="5">
    <source>
        <dbReference type="ARBA" id="ARBA00017386"/>
    </source>
</evidence>
<evidence type="ECO:0000256" key="13">
    <source>
        <dbReference type="ARBA" id="ARBA00023125"/>
    </source>
</evidence>
<dbReference type="GO" id="GO:0006139">
    <property type="term" value="P:nucleobase-containing compound metabolic process"/>
    <property type="evidence" value="ECO:0007669"/>
    <property type="project" value="InterPro"/>
</dbReference>
<dbReference type="AlphaFoldDB" id="A0A061B0D9"/>
<dbReference type="Pfam" id="PF13307">
    <property type="entry name" value="Helicase_C_2"/>
    <property type="match status" value="1"/>
</dbReference>
<sequence length="813" mass="92806">MAADTERERFYHPYKPYDIQLDFMRALYDVFTNNYKIGLFESPTGTGKTLSLICSSMTWLREHKKNSFSQGFDEEEEEQSDDEPAWVKESYKSMVNKTKNDAAGDYERHLEEVAAKSENRRINSLKERKLKKIKKIEIESAEPDDAFVPADYVSEDEDRPEARTLGDKNEELGLEIKQLMRKLNGDDNKDSDLLIQNTKIFFASRTHSQLNQFSSQLRLPLFPSSYTEVEEHLKYLPLGSRKQLCIHKKVSNINDVTLMNEACLDHQRADSKDRCEFYPAPKNPDMQDKATEFKDSVFAKIRDIEDLPSLGEAIGVCPYYSVRKGVPYSEVMTLPYQLLLTKKSRDALGISIKDSIVVIDEAHNLLDTITSIHSVTVSVNEFELCKSSLKAYLQKFTRRMNGGNRVNLMKLIKIIDIILKYVSKIDKIAPGRPIDIMDMFQGTTGDLLNIHKLDKYLTVSKIAYKIESYMDKLDRHKTPVLFKIIEFLKSISNPSKEGKFFFDVKGPNVSLSYMLLDPSEVFRDIVDEAKCVILAGGTMEPTEDYYNYLFPYVGKEQVRKFTCGHVIPKENLEVFVMGKRTVDFEFSFDKRDNLNMIKDVGEAVYEVIENVPGGAVVFFPSYKYLADVLEGWKKTGVYEKINCKKKVFSESSTTDVLADYSTEIAKGGGGLLLSVIGGRLSEGINFSDDLARAVMVIGLPYPNAFSGEIISKRKFIEDQVLERTGGDKAAANEATRDFYENICMRAVNQSVGRSIRHRNDYATIYLFDKRYSGERIENKLSEWIKLRISKGLDHSGVVARTKSFFQQKGRTTD</sequence>
<evidence type="ECO:0000313" key="24">
    <source>
        <dbReference type="EMBL" id="CDR43280.1"/>
    </source>
</evidence>
<dbReference type="SMART" id="SM00488">
    <property type="entry name" value="DEXDc2"/>
    <property type="match status" value="1"/>
</dbReference>
<dbReference type="InterPro" id="IPR006554">
    <property type="entry name" value="Helicase-like_DEXD_c2"/>
</dbReference>
<comment type="similarity">
    <text evidence="3">Belongs to the DEAD box helicase family. DEAH subfamily. DDX11/CHL1 sub-subfamily.</text>
</comment>
<dbReference type="GO" id="GO:0003677">
    <property type="term" value="F:DNA binding"/>
    <property type="evidence" value="ECO:0007669"/>
    <property type="project" value="UniProtKB-KW"/>
</dbReference>
<keyword evidence="6" id="KW-0479">Metal-binding</keyword>
<dbReference type="Pfam" id="PF06733">
    <property type="entry name" value="DEAD_2"/>
    <property type="match status" value="1"/>
</dbReference>
<evidence type="ECO:0000256" key="12">
    <source>
        <dbReference type="ARBA" id="ARBA00023014"/>
    </source>
</evidence>
<evidence type="ECO:0000256" key="10">
    <source>
        <dbReference type="ARBA" id="ARBA00022840"/>
    </source>
</evidence>
<dbReference type="InterPro" id="IPR006555">
    <property type="entry name" value="ATP-dep_Helicase_C"/>
</dbReference>
<evidence type="ECO:0000256" key="18">
    <source>
        <dbReference type="ARBA" id="ARBA00044969"/>
    </source>
</evidence>
<dbReference type="GO" id="GO:0016818">
    <property type="term" value="F:hydrolase activity, acting on acid anhydrides, in phosphorus-containing anhydrides"/>
    <property type="evidence" value="ECO:0007669"/>
    <property type="project" value="InterPro"/>
</dbReference>
<dbReference type="InterPro" id="IPR013020">
    <property type="entry name" value="Rad3/Chl1-like"/>
</dbReference>
<evidence type="ECO:0000256" key="19">
    <source>
        <dbReference type="ARBA" id="ARBA00044998"/>
    </source>
</evidence>
<dbReference type="GO" id="GO:0051536">
    <property type="term" value="F:iron-sulfur cluster binding"/>
    <property type="evidence" value="ECO:0007669"/>
    <property type="project" value="UniProtKB-KW"/>
</dbReference>
<proteinExistence type="inferred from homology"/>
<evidence type="ECO:0000256" key="3">
    <source>
        <dbReference type="ARBA" id="ARBA00008435"/>
    </source>
</evidence>
<keyword evidence="16" id="KW-0131">Cell cycle</keyword>
<protein>
    <recommendedName>
        <fullName evidence="5">ATP-dependent DNA helicase CHL1</fullName>
        <ecNumber evidence="18">5.6.2.3</ecNumber>
    </recommendedName>
    <alternativeName>
        <fullName evidence="4">ATP-dependent DNA helicase chl1</fullName>
    </alternativeName>
    <alternativeName>
        <fullName evidence="17">Chromosome loss protein 1</fullName>
    </alternativeName>
    <alternativeName>
        <fullName evidence="19 20">DNA 5'-3' helicase CHL1</fullName>
    </alternativeName>
</protein>
<evidence type="ECO:0000256" key="7">
    <source>
        <dbReference type="ARBA" id="ARBA00022741"/>
    </source>
</evidence>
<organism evidence="24">
    <name type="scientific">Cyberlindnera fabianii</name>
    <name type="common">Yeast</name>
    <name type="synonym">Hansenula fabianii</name>
    <dbReference type="NCBI Taxonomy" id="36022"/>
    <lineage>
        <taxon>Eukaryota</taxon>
        <taxon>Fungi</taxon>
        <taxon>Dikarya</taxon>
        <taxon>Ascomycota</taxon>
        <taxon>Saccharomycotina</taxon>
        <taxon>Saccharomycetes</taxon>
        <taxon>Phaffomycetales</taxon>
        <taxon>Phaffomycetaceae</taxon>
        <taxon>Cyberlindnera</taxon>
    </lineage>
</organism>
<evidence type="ECO:0000256" key="1">
    <source>
        <dbReference type="ARBA" id="ARBA00001966"/>
    </source>
</evidence>
<keyword evidence="13" id="KW-0238">DNA-binding</keyword>
<dbReference type="SUPFAM" id="SSF52540">
    <property type="entry name" value="P-loop containing nucleoside triphosphate hydrolases"/>
    <property type="match status" value="1"/>
</dbReference>
<reference evidence="24" key="1">
    <citation type="journal article" date="2014" name="Genome Announc.">
        <title>Genome sequence of the yeast Cyberlindnera fabianii (Hansenula fabianii).</title>
        <authorList>
            <person name="Freel K.C."/>
            <person name="Sarilar V."/>
            <person name="Neuveglise C."/>
            <person name="Devillers H."/>
            <person name="Friedrich A."/>
            <person name="Schacherer J."/>
        </authorList>
    </citation>
    <scope>NUCLEOTIDE SEQUENCE</scope>
    <source>
        <strain evidence="24">YJS4271</strain>
    </source>
</reference>
<dbReference type="PANTHER" id="PTHR11472:SF41">
    <property type="entry name" value="ATP-DEPENDENT DNA HELICASE DDX11-RELATED"/>
    <property type="match status" value="1"/>
</dbReference>
<dbReference type="InterPro" id="IPR010614">
    <property type="entry name" value="RAD3-like_helicase_DEAD"/>
</dbReference>
<dbReference type="PANTHER" id="PTHR11472">
    <property type="entry name" value="DNA REPAIR DEAD HELICASE RAD3/XP-D SUBFAMILY MEMBER"/>
    <property type="match status" value="1"/>
</dbReference>
<dbReference type="Gene3D" id="3.40.50.300">
    <property type="entry name" value="P-loop containing nucleotide triphosphate hydrolases"/>
    <property type="match status" value="3"/>
</dbReference>
<evidence type="ECO:0000256" key="22">
    <source>
        <dbReference type="ARBA" id="ARBA00048954"/>
    </source>
</evidence>
<dbReference type="InterPro" id="IPR002464">
    <property type="entry name" value="DNA/RNA_helicase_DEAH_CS"/>
</dbReference>
<keyword evidence="8" id="KW-0378">Hydrolase</keyword>
<keyword evidence="14" id="KW-0413">Isomerase</keyword>
<evidence type="ECO:0000256" key="16">
    <source>
        <dbReference type="ARBA" id="ARBA00023306"/>
    </source>
</evidence>
<dbReference type="OrthoDB" id="267079at2759"/>
<comment type="subcellular location">
    <subcellularLocation>
        <location evidence="2">Nucleus</location>
    </subcellularLocation>
</comment>
<keyword evidence="11" id="KW-0408">Iron</keyword>
<evidence type="ECO:0000256" key="20">
    <source>
        <dbReference type="ARBA" id="ARBA00045008"/>
    </source>
</evidence>
<dbReference type="PhylomeDB" id="A0A061B0D9"/>
<dbReference type="CDD" id="cd18788">
    <property type="entry name" value="SF2_C_XPD"/>
    <property type="match status" value="1"/>
</dbReference>
<dbReference type="GO" id="GO:0006974">
    <property type="term" value="P:DNA damage response"/>
    <property type="evidence" value="ECO:0007669"/>
    <property type="project" value="UniProtKB-ARBA"/>
</dbReference>
<keyword evidence="10" id="KW-0067">ATP-binding</keyword>
<dbReference type="GO" id="GO:0005634">
    <property type="term" value="C:nucleus"/>
    <property type="evidence" value="ECO:0007669"/>
    <property type="project" value="UniProtKB-SubCell"/>
</dbReference>
<feature type="domain" description="Helicase ATP-binding" evidence="23">
    <location>
        <begin position="6"/>
        <end position="418"/>
    </location>
</feature>
<keyword evidence="9" id="KW-0347">Helicase</keyword>
<dbReference type="InterPro" id="IPR014013">
    <property type="entry name" value="Helic_SF1/SF2_ATP-bd_DinG/Rad3"/>
</dbReference>
<evidence type="ECO:0000256" key="21">
    <source>
        <dbReference type="ARBA" id="ARBA00045702"/>
    </source>
</evidence>
<evidence type="ECO:0000259" key="23">
    <source>
        <dbReference type="PROSITE" id="PS51193"/>
    </source>
</evidence>
<comment type="cofactor">
    <cofactor evidence="1">
        <name>[4Fe-4S] cluster</name>
        <dbReference type="ChEBI" id="CHEBI:49883"/>
    </cofactor>
</comment>
<keyword evidence="12" id="KW-0411">Iron-sulfur</keyword>
<dbReference type="VEuPathDB" id="FungiDB:BON22_2944"/>
<gene>
    <name evidence="24" type="ORF">CYFA0S_11e03092g</name>
</gene>
<dbReference type="InterPro" id="IPR027417">
    <property type="entry name" value="P-loop_NTPase"/>
</dbReference>
<dbReference type="InterPro" id="IPR045028">
    <property type="entry name" value="DinG/Rad3-like"/>
</dbReference>
<evidence type="ECO:0000256" key="11">
    <source>
        <dbReference type="ARBA" id="ARBA00023004"/>
    </source>
</evidence>
<accession>A0A061B0D9</accession>
<keyword evidence="15" id="KW-0539">Nucleus</keyword>
<dbReference type="SMART" id="SM00491">
    <property type="entry name" value="HELICc2"/>
    <property type="match status" value="1"/>
</dbReference>
<dbReference type="GO" id="GO:0043139">
    <property type="term" value="F:5'-3' DNA helicase activity"/>
    <property type="evidence" value="ECO:0007669"/>
    <property type="project" value="UniProtKB-EC"/>
</dbReference>
<evidence type="ECO:0000256" key="17">
    <source>
        <dbReference type="ARBA" id="ARBA00029709"/>
    </source>
</evidence>
<dbReference type="PROSITE" id="PS00690">
    <property type="entry name" value="DEAH_ATP_HELICASE"/>
    <property type="match status" value="1"/>
</dbReference>
<dbReference type="PROSITE" id="PS51193">
    <property type="entry name" value="HELICASE_ATP_BIND_2"/>
    <property type="match status" value="1"/>
</dbReference>